<comment type="caution">
    <text evidence="2">The sequence shown here is derived from an EMBL/GenBank/DDBJ whole genome shotgun (WGS) entry which is preliminary data.</text>
</comment>
<evidence type="ECO:0000313" key="2">
    <source>
        <dbReference type="EMBL" id="KAJ1138371.1"/>
    </source>
</evidence>
<sequence>MQAGLGNGREGYSLGGGRGVRGLDFRQAGLLMVRGRVRYPVPGRIWKARGRICGAQSRERGKHNPTQKTPVPETGRRWTVRVGAGIEGSPQSLGGREEASLARSRKQGTRKSEQLQVRIM</sequence>
<keyword evidence="3" id="KW-1185">Reference proteome</keyword>
<reference evidence="2" key="1">
    <citation type="journal article" date="2022" name="bioRxiv">
        <title>Sequencing and chromosome-scale assembly of the giantPleurodeles waltlgenome.</title>
        <authorList>
            <person name="Brown T."/>
            <person name="Elewa A."/>
            <person name="Iarovenko S."/>
            <person name="Subramanian E."/>
            <person name="Araus A.J."/>
            <person name="Petzold A."/>
            <person name="Susuki M."/>
            <person name="Suzuki K.-i.T."/>
            <person name="Hayashi T."/>
            <person name="Toyoda A."/>
            <person name="Oliveira C."/>
            <person name="Osipova E."/>
            <person name="Leigh N.D."/>
            <person name="Simon A."/>
            <person name="Yun M.H."/>
        </authorList>
    </citation>
    <scope>NUCLEOTIDE SEQUENCE</scope>
    <source>
        <strain evidence="2">20211129_DDA</strain>
        <tissue evidence="2">Liver</tissue>
    </source>
</reference>
<accession>A0AAV7QG41</accession>
<evidence type="ECO:0000313" key="3">
    <source>
        <dbReference type="Proteomes" id="UP001066276"/>
    </source>
</evidence>
<feature type="region of interest" description="Disordered" evidence="1">
    <location>
        <begin position="54"/>
        <end position="120"/>
    </location>
</feature>
<proteinExistence type="predicted"/>
<protein>
    <submittedName>
        <fullName evidence="2">Uncharacterized protein</fullName>
    </submittedName>
</protein>
<dbReference type="Proteomes" id="UP001066276">
    <property type="component" value="Chromosome 6"/>
</dbReference>
<gene>
    <name evidence="2" type="ORF">NDU88_004758</name>
</gene>
<dbReference type="AlphaFoldDB" id="A0AAV7QG41"/>
<name>A0AAV7QG41_PLEWA</name>
<organism evidence="2 3">
    <name type="scientific">Pleurodeles waltl</name>
    <name type="common">Iberian ribbed newt</name>
    <dbReference type="NCBI Taxonomy" id="8319"/>
    <lineage>
        <taxon>Eukaryota</taxon>
        <taxon>Metazoa</taxon>
        <taxon>Chordata</taxon>
        <taxon>Craniata</taxon>
        <taxon>Vertebrata</taxon>
        <taxon>Euteleostomi</taxon>
        <taxon>Amphibia</taxon>
        <taxon>Batrachia</taxon>
        <taxon>Caudata</taxon>
        <taxon>Salamandroidea</taxon>
        <taxon>Salamandridae</taxon>
        <taxon>Pleurodelinae</taxon>
        <taxon>Pleurodeles</taxon>
    </lineage>
</organism>
<dbReference type="EMBL" id="JANPWB010000010">
    <property type="protein sequence ID" value="KAJ1138371.1"/>
    <property type="molecule type" value="Genomic_DNA"/>
</dbReference>
<evidence type="ECO:0000256" key="1">
    <source>
        <dbReference type="SAM" id="MobiDB-lite"/>
    </source>
</evidence>